<dbReference type="EMBL" id="JACHLR010000060">
    <property type="protein sequence ID" value="MBB4861112.1"/>
    <property type="molecule type" value="Genomic_DNA"/>
</dbReference>
<proteinExistence type="predicted"/>
<protein>
    <recommendedName>
        <fullName evidence="3">Transposase</fullName>
    </recommendedName>
</protein>
<evidence type="ECO:0008006" key="3">
    <source>
        <dbReference type="Google" id="ProtNLM"/>
    </source>
</evidence>
<keyword evidence="2" id="KW-1185">Reference proteome</keyword>
<organism evidence="1 2">
    <name type="scientific">Novosphingobium chloroacetimidivorans</name>
    <dbReference type="NCBI Taxonomy" id="1428314"/>
    <lineage>
        <taxon>Bacteria</taxon>
        <taxon>Pseudomonadati</taxon>
        <taxon>Pseudomonadota</taxon>
        <taxon>Alphaproteobacteria</taxon>
        <taxon>Sphingomonadales</taxon>
        <taxon>Sphingomonadaceae</taxon>
        <taxon>Novosphingobium</taxon>
    </lineage>
</organism>
<gene>
    <name evidence="1" type="ORF">HNO88_004466</name>
</gene>
<name>A0A7W7NZD8_9SPHN</name>
<reference evidence="1 2" key="1">
    <citation type="submission" date="2020-08" db="EMBL/GenBank/DDBJ databases">
        <title>Functional genomics of gut bacteria from endangered species of beetles.</title>
        <authorList>
            <person name="Carlos-Shanley C."/>
        </authorList>
    </citation>
    <scope>NUCLEOTIDE SEQUENCE [LARGE SCALE GENOMIC DNA]</scope>
    <source>
        <strain evidence="1 2">S00245</strain>
    </source>
</reference>
<accession>A0A7W7NZD8</accession>
<evidence type="ECO:0000313" key="2">
    <source>
        <dbReference type="Proteomes" id="UP000555448"/>
    </source>
</evidence>
<dbReference type="Proteomes" id="UP000555448">
    <property type="component" value="Unassembled WGS sequence"/>
</dbReference>
<comment type="caution">
    <text evidence="1">The sequence shown here is derived from an EMBL/GenBank/DDBJ whole genome shotgun (WGS) entry which is preliminary data.</text>
</comment>
<dbReference type="AlphaFoldDB" id="A0A7W7NZD8"/>
<evidence type="ECO:0000313" key="1">
    <source>
        <dbReference type="EMBL" id="MBB4861112.1"/>
    </source>
</evidence>
<sequence>MRRRTGIEKTTTFLAGLRSTGMVAPLVPVGLMTAEAFRAYLEQSLAPVLSQATCS</sequence>